<gene>
    <name evidence="1" type="ORF">ACOLOM_LOCUS6304</name>
</gene>
<accession>A0ACA9MHQ9</accession>
<reference evidence="1" key="1">
    <citation type="submission" date="2021-06" db="EMBL/GenBank/DDBJ databases">
        <authorList>
            <person name="Kallberg Y."/>
            <person name="Tangrot J."/>
            <person name="Rosling A."/>
        </authorList>
    </citation>
    <scope>NUCLEOTIDE SEQUENCE</scope>
    <source>
        <strain evidence="1">CL356</strain>
    </source>
</reference>
<evidence type="ECO:0000313" key="2">
    <source>
        <dbReference type="Proteomes" id="UP000789525"/>
    </source>
</evidence>
<protein>
    <submittedName>
        <fullName evidence="1">1765_t:CDS:1</fullName>
    </submittedName>
</protein>
<keyword evidence="2" id="KW-1185">Reference proteome</keyword>
<comment type="caution">
    <text evidence="1">The sequence shown here is derived from an EMBL/GenBank/DDBJ whole genome shotgun (WGS) entry which is preliminary data.</text>
</comment>
<dbReference type="Proteomes" id="UP000789525">
    <property type="component" value="Unassembled WGS sequence"/>
</dbReference>
<sequence>MPEKTQSIVLGHERRSSENDASFRPSLKQKFREPIAKQIITQILNERLEKAIYDKDQAPLWAREIAEEIKFKLLGSSATSVPTINVKYAPPPLKNANHSNSTYNNELLDITNSTSREKSPSRERNSRGKSPGRNSKRGKSPSLDPPKSPNSNRSRSPGSRPRSTSPRNKVENENSGNKQSQDARIGSNLKVSPWVASSLKTAKNNSSTRGSNRLSLPHNFSEFNINDINAIRERNEHWERLNNVSRDTKDGSKSGMGNFSKTISLRIAPLRPKLFVDTNNNSQGSKPMQRNPSGHLTGKFSDSPLVAAIGLPLTRSRSYNSAMEDTPRIPATEFSKDIKVHPLQHPWTMYYDSKPVMTPGPKTPTGKMYEENLQTIGTFDTVETFCRYFNWVKKPSQLELNTNFHIFKDKIKPMWEDPANANGGKWVISLKNQQLLDRCWEWLVYSLVGEELDENDDICGAVMSRRPRGDRIAVWVRDKNNVPVINGIGRRLLKILDLQNENSIGMDFQFNEDALKSGTSYNNQVYLSLESLKQELENDKKEKLDGLPKAENNEDKADDISETSKAKVEAKASDDVTMNADPSTNANDGEEQQHKGK</sequence>
<evidence type="ECO:0000313" key="1">
    <source>
        <dbReference type="EMBL" id="CAG8590514.1"/>
    </source>
</evidence>
<dbReference type="EMBL" id="CAJVPT010012802">
    <property type="protein sequence ID" value="CAG8590514.1"/>
    <property type="molecule type" value="Genomic_DNA"/>
</dbReference>
<name>A0ACA9MHQ9_9GLOM</name>
<proteinExistence type="predicted"/>
<organism evidence="1 2">
    <name type="scientific">Acaulospora colombiana</name>
    <dbReference type="NCBI Taxonomy" id="27376"/>
    <lineage>
        <taxon>Eukaryota</taxon>
        <taxon>Fungi</taxon>
        <taxon>Fungi incertae sedis</taxon>
        <taxon>Mucoromycota</taxon>
        <taxon>Glomeromycotina</taxon>
        <taxon>Glomeromycetes</taxon>
        <taxon>Diversisporales</taxon>
        <taxon>Acaulosporaceae</taxon>
        <taxon>Acaulospora</taxon>
    </lineage>
</organism>